<dbReference type="SUPFAM" id="SSF55729">
    <property type="entry name" value="Acyl-CoA N-acyltransferases (Nat)"/>
    <property type="match status" value="1"/>
</dbReference>
<dbReference type="EMBL" id="JACDUR010000008">
    <property type="protein sequence ID" value="MBA2896206.1"/>
    <property type="molecule type" value="Genomic_DNA"/>
</dbReference>
<dbReference type="GO" id="GO:0016747">
    <property type="term" value="F:acyltransferase activity, transferring groups other than amino-acyl groups"/>
    <property type="evidence" value="ECO:0007669"/>
    <property type="project" value="InterPro"/>
</dbReference>
<proteinExistence type="predicted"/>
<dbReference type="RefSeq" id="WP_220134445.1">
    <property type="nucleotide sequence ID" value="NZ_BAABAM010000007.1"/>
</dbReference>
<evidence type="ECO:0000256" key="1">
    <source>
        <dbReference type="ARBA" id="ARBA00022679"/>
    </source>
</evidence>
<protein>
    <submittedName>
        <fullName evidence="4">RimJ/RimL family protein N-acetyltransferase</fullName>
    </submittedName>
</protein>
<dbReference type="InterPro" id="IPR000182">
    <property type="entry name" value="GNAT_dom"/>
</dbReference>
<dbReference type="InterPro" id="IPR050832">
    <property type="entry name" value="Bact_Acetyltransf"/>
</dbReference>
<keyword evidence="1 4" id="KW-0808">Transferase</keyword>
<feature type="domain" description="N-acetyltransferase" evidence="3">
    <location>
        <begin position="172"/>
        <end position="309"/>
    </location>
</feature>
<name>A0A7W0CRX3_9ACTN</name>
<sequence length="309" mass="34671">MLFRPTVEADLDRLLDVVVDEPVSWAHPERIRAELKLGNYRPEWMWIAEDDGVILARVVFWGMPADAEPYSIDCLSVHPSVADRAGLAAELMSAAIERLGTKPEYHLFLPNAWRERPDVAAAVAWRAEVMAKVGIAHRLERFRYEWTPAAPVPEPSRRLLFRPEPDDEVMADAFRRVAQGTLDHSTLKELATMDPVAQARGDVRMYQDNFRGERDWWRLAFTPDGELVGLALPSANNGGPIVGYIGVVPEHRGKGYVSELLDEITRFHAARGAEVVRADTDFANVPMAKAFERAGYVNTSVRLVLSDES</sequence>
<evidence type="ECO:0000313" key="5">
    <source>
        <dbReference type="Proteomes" id="UP000530928"/>
    </source>
</evidence>
<organism evidence="4 5">
    <name type="scientific">Nonomuraea soli</name>
    <dbReference type="NCBI Taxonomy" id="1032476"/>
    <lineage>
        <taxon>Bacteria</taxon>
        <taxon>Bacillati</taxon>
        <taxon>Actinomycetota</taxon>
        <taxon>Actinomycetes</taxon>
        <taxon>Streptosporangiales</taxon>
        <taxon>Streptosporangiaceae</taxon>
        <taxon>Nonomuraea</taxon>
    </lineage>
</organism>
<accession>A0A7W0CRX3</accession>
<keyword evidence="2" id="KW-0012">Acyltransferase</keyword>
<feature type="domain" description="N-acetyltransferase" evidence="3">
    <location>
        <begin position="1"/>
        <end position="151"/>
    </location>
</feature>
<dbReference type="PANTHER" id="PTHR43877">
    <property type="entry name" value="AMINOALKYLPHOSPHONATE N-ACETYLTRANSFERASE-RELATED-RELATED"/>
    <property type="match status" value="1"/>
</dbReference>
<evidence type="ECO:0000256" key="2">
    <source>
        <dbReference type="ARBA" id="ARBA00023315"/>
    </source>
</evidence>
<comment type="caution">
    <text evidence="4">The sequence shown here is derived from an EMBL/GenBank/DDBJ whole genome shotgun (WGS) entry which is preliminary data.</text>
</comment>
<dbReference type="InterPro" id="IPR016181">
    <property type="entry name" value="Acyl_CoA_acyltransferase"/>
</dbReference>
<dbReference type="CDD" id="cd04301">
    <property type="entry name" value="NAT_SF"/>
    <property type="match status" value="2"/>
</dbReference>
<reference evidence="4 5" key="1">
    <citation type="submission" date="2020-07" db="EMBL/GenBank/DDBJ databases">
        <title>Genomic Encyclopedia of Type Strains, Phase IV (KMG-IV): sequencing the most valuable type-strain genomes for metagenomic binning, comparative biology and taxonomic classification.</title>
        <authorList>
            <person name="Goeker M."/>
        </authorList>
    </citation>
    <scope>NUCLEOTIDE SEQUENCE [LARGE SCALE GENOMIC DNA]</scope>
    <source>
        <strain evidence="4 5">DSM 45533</strain>
    </source>
</reference>
<dbReference type="Proteomes" id="UP000530928">
    <property type="component" value="Unassembled WGS sequence"/>
</dbReference>
<keyword evidence="5" id="KW-1185">Reference proteome</keyword>
<evidence type="ECO:0000313" key="4">
    <source>
        <dbReference type="EMBL" id="MBA2896206.1"/>
    </source>
</evidence>
<dbReference type="Pfam" id="PF00583">
    <property type="entry name" value="Acetyltransf_1"/>
    <property type="match status" value="1"/>
</dbReference>
<dbReference type="AlphaFoldDB" id="A0A7W0CRX3"/>
<dbReference type="Gene3D" id="3.40.630.30">
    <property type="match status" value="1"/>
</dbReference>
<dbReference type="PROSITE" id="PS51186">
    <property type="entry name" value="GNAT"/>
    <property type="match status" value="2"/>
</dbReference>
<gene>
    <name evidence="4" type="ORF">HNR30_007597</name>
</gene>
<evidence type="ECO:0000259" key="3">
    <source>
        <dbReference type="PROSITE" id="PS51186"/>
    </source>
</evidence>